<sequence length="518" mass="58542">MRRHMPSSLDFFGSRENEEDNNSEKVESIPSEEDNEIEQVEEAKDEDVRWLRRRLRIKVEGDDIPDPWTSWSIPLRHHKNILAGIEESRWIEPTAIQMQCGPIVINKIDCVASAPTGSGKTGAFLIPIAAALEDNDEENALILVPTRELATQLYFETDRILSRSKSRGRICISTPRRALDKKRYTFIILDEVDKLLDVTSDSISFVDQAVASARCKCLFSASITTSVRELATTALNDSMISVTVLSPHETEALSVVQKFIFVGRGNDQNKIATLRELILSGKLKPPCLLFVNGSTRAQSLKYKLKSMSDISSSLSRRVEALFVGTKKKKSTQHKNYERDEIIRNFRAGRIWFLVATDLASRGLDFRALNSVLNYDVPFSATDYLHRVGRVGRAGRSGTAITLFSQADEQKCDLRAIANLALRSGAKVGIHVPEWLLRLPKKKKSRHNEMSQVESKKRKNAQVENNQDEDTNYDVNKPQQQDKPPIKKVRSLVSTASSNTKKATLLQKLHLKKMKRKKR</sequence>
<feature type="region of interest" description="Disordered" evidence="9">
    <location>
        <begin position="1"/>
        <end position="41"/>
    </location>
</feature>
<dbReference type="SUPFAM" id="SSF52540">
    <property type="entry name" value="P-loop containing nucleoside triphosphate hydrolases"/>
    <property type="match status" value="1"/>
</dbReference>
<feature type="domain" description="Helicase C-terminal" evidence="11">
    <location>
        <begin position="273"/>
        <end position="439"/>
    </location>
</feature>
<feature type="compositionally biased region" description="Acidic residues" evidence="9">
    <location>
        <begin position="30"/>
        <end position="41"/>
    </location>
</feature>
<dbReference type="GO" id="GO:0005524">
    <property type="term" value="F:ATP binding"/>
    <property type="evidence" value="ECO:0007669"/>
    <property type="project" value="UniProtKB-KW"/>
</dbReference>
<dbReference type="EMBL" id="HBIJ01018312">
    <property type="protein sequence ID" value="CAE0371291.1"/>
    <property type="molecule type" value="Transcribed_RNA"/>
</dbReference>
<evidence type="ECO:0000256" key="9">
    <source>
        <dbReference type="SAM" id="MobiDB-lite"/>
    </source>
</evidence>
<evidence type="ECO:0000313" key="12">
    <source>
        <dbReference type="EMBL" id="CAE0371291.1"/>
    </source>
</evidence>
<dbReference type="CDD" id="cd18787">
    <property type="entry name" value="SF2_C_DEAD"/>
    <property type="match status" value="1"/>
</dbReference>
<dbReference type="PANTHER" id="PTHR47959:SF15">
    <property type="entry name" value="RNA HELICASE"/>
    <property type="match status" value="1"/>
</dbReference>
<dbReference type="PROSITE" id="PS51192">
    <property type="entry name" value="HELICASE_ATP_BIND_1"/>
    <property type="match status" value="1"/>
</dbReference>
<accession>A0A7S3NN03</accession>
<feature type="compositionally biased region" description="Polar residues" evidence="9">
    <location>
        <begin position="491"/>
        <end position="501"/>
    </location>
</feature>
<proteinExistence type="inferred from homology"/>
<keyword evidence="5" id="KW-0067">ATP-binding</keyword>
<dbReference type="Pfam" id="PF00270">
    <property type="entry name" value="DEAD"/>
    <property type="match status" value="1"/>
</dbReference>
<evidence type="ECO:0000256" key="1">
    <source>
        <dbReference type="ARBA" id="ARBA00012552"/>
    </source>
</evidence>
<evidence type="ECO:0000256" key="3">
    <source>
        <dbReference type="ARBA" id="ARBA00022801"/>
    </source>
</evidence>
<evidence type="ECO:0000256" key="5">
    <source>
        <dbReference type="ARBA" id="ARBA00022840"/>
    </source>
</evidence>
<evidence type="ECO:0000256" key="4">
    <source>
        <dbReference type="ARBA" id="ARBA00022806"/>
    </source>
</evidence>
<dbReference type="PANTHER" id="PTHR47959">
    <property type="entry name" value="ATP-DEPENDENT RNA HELICASE RHLE-RELATED"/>
    <property type="match status" value="1"/>
</dbReference>
<dbReference type="PROSITE" id="PS51194">
    <property type="entry name" value="HELICASE_CTER"/>
    <property type="match status" value="1"/>
</dbReference>
<feature type="region of interest" description="Disordered" evidence="9">
    <location>
        <begin position="442"/>
        <end position="518"/>
    </location>
</feature>
<dbReference type="AlphaFoldDB" id="A0A7S3NN03"/>
<dbReference type="SMART" id="SM00490">
    <property type="entry name" value="HELICc"/>
    <property type="match status" value="1"/>
</dbReference>
<dbReference type="Gene3D" id="3.40.50.300">
    <property type="entry name" value="P-loop containing nucleotide triphosphate hydrolases"/>
    <property type="match status" value="3"/>
</dbReference>
<dbReference type="GO" id="GO:0003724">
    <property type="term" value="F:RNA helicase activity"/>
    <property type="evidence" value="ECO:0007669"/>
    <property type="project" value="UniProtKB-EC"/>
</dbReference>
<dbReference type="GO" id="GO:0016787">
    <property type="term" value="F:hydrolase activity"/>
    <property type="evidence" value="ECO:0007669"/>
    <property type="project" value="UniProtKB-KW"/>
</dbReference>
<dbReference type="Pfam" id="PF00271">
    <property type="entry name" value="Helicase_C"/>
    <property type="match status" value="1"/>
</dbReference>
<dbReference type="GO" id="GO:0003723">
    <property type="term" value="F:RNA binding"/>
    <property type="evidence" value="ECO:0007669"/>
    <property type="project" value="UniProtKB-KW"/>
</dbReference>
<evidence type="ECO:0000256" key="7">
    <source>
        <dbReference type="ARBA" id="ARBA00024355"/>
    </source>
</evidence>
<name>A0A7S3NN03_9STRA</name>
<dbReference type="InterPro" id="IPR014001">
    <property type="entry name" value="Helicase_ATP-bd"/>
</dbReference>
<organism evidence="12">
    <name type="scientific">Aureoumbra lagunensis</name>
    <dbReference type="NCBI Taxonomy" id="44058"/>
    <lineage>
        <taxon>Eukaryota</taxon>
        <taxon>Sar</taxon>
        <taxon>Stramenopiles</taxon>
        <taxon>Ochrophyta</taxon>
        <taxon>Pelagophyceae</taxon>
        <taxon>Pelagomonadales</taxon>
        <taxon>Aureoumbra</taxon>
    </lineage>
</organism>
<comment type="catalytic activity">
    <reaction evidence="8">
        <text>ATP + H2O = ADP + phosphate + H(+)</text>
        <dbReference type="Rhea" id="RHEA:13065"/>
        <dbReference type="ChEBI" id="CHEBI:15377"/>
        <dbReference type="ChEBI" id="CHEBI:15378"/>
        <dbReference type="ChEBI" id="CHEBI:30616"/>
        <dbReference type="ChEBI" id="CHEBI:43474"/>
        <dbReference type="ChEBI" id="CHEBI:456216"/>
        <dbReference type="EC" id="3.6.4.13"/>
    </reaction>
</comment>
<evidence type="ECO:0000256" key="8">
    <source>
        <dbReference type="ARBA" id="ARBA00047984"/>
    </source>
</evidence>
<dbReference type="SMART" id="SM00487">
    <property type="entry name" value="DEXDc"/>
    <property type="match status" value="1"/>
</dbReference>
<keyword evidence="3" id="KW-0378">Hydrolase</keyword>
<keyword evidence="4" id="KW-0347">Helicase</keyword>
<evidence type="ECO:0000256" key="2">
    <source>
        <dbReference type="ARBA" id="ARBA00022741"/>
    </source>
</evidence>
<reference evidence="12" key="1">
    <citation type="submission" date="2021-01" db="EMBL/GenBank/DDBJ databases">
        <authorList>
            <person name="Corre E."/>
            <person name="Pelletier E."/>
            <person name="Niang G."/>
            <person name="Scheremetjew M."/>
            <person name="Finn R."/>
            <person name="Kale V."/>
            <person name="Holt S."/>
            <person name="Cochrane G."/>
            <person name="Meng A."/>
            <person name="Brown T."/>
            <person name="Cohen L."/>
        </authorList>
    </citation>
    <scope>NUCLEOTIDE SEQUENCE</scope>
    <source>
        <strain evidence="12">CCMP1510</strain>
    </source>
</reference>
<dbReference type="InterPro" id="IPR027417">
    <property type="entry name" value="P-loop_NTPase"/>
</dbReference>
<keyword evidence="6" id="KW-0694">RNA-binding</keyword>
<dbReference type="EC" id="3.6.4.13" evidence="1"/>
<feature type="compositionally biased region" description="Basic residues" evidence="9">
    <location>
        <begin position="508"/>
        <end position="518"/>
    </location>
</feature>
<dbReference type="InterPro" id="IPR050079">
    <property type="entry name" value="DEAD_box_RNA_helicase"/>
</dbReference>
<evidence type="ECO:0000259" key="10">
    <source>
        <dbReference type="PROSITE" id="PS51192"/>
    </source>
</evidence>
<keyword evidence="2" id="KW-0547">Nucleotide-binding</keyword>
<dbReference type="InterPro" id="IPR011545">
    <property type="entry name" value="DEAD/DEAH_box_helicase_dom"/>
</dbReference>
<feature type="domain" description="Helicase ATP-binding" evidence="10">
    <location>
        <begin position="101"/>
        <end position="241"/>
    </location>
</feature>
<dbReference type="InterPro" id="IPR001650">
    <property type="entry name" value="Helicase_C-like"/>
</dbReference>
<evidence type="ECO:0000256" key="6">
    <source>
        <dbReference type="ARBA" id="ARBA00022884"/>
    </source>
</evidence>
<comment type="similarity">
    <text evidence="7">Belongs to the DEAD box helicase family. DDX52/ROK1 subfamily.</text>
</comment>
<gene>
    <name evidence="12" type="ORF">ALAG00032_LOCUS12073</name>
</gene>
<protein>
    <recommendedName>
        <fullName evidence="1">RNA helicase</fullName>
        <ecNumber evidence="1">3.6.4.13</ecNumber>
    </recommendedName>
</protein>
<evidence type="ECO:0000259" key="11">
    <source>
        <dbReference type="PROSITE" id="PS51194"/>
    </source>
</evidence>
<dbReference type="GO" id="GO:0005829">
    <property type="term" value="C:cytosol"/>
    <property type="evidence" value="ECO:0007669"/>
    <property type="project" value="TreeGrafter"/>
</dbReference>